<dbReference type="InterPro" id="IPR001087">
    <property type="entry name" value="GDSL"/>
</dbReference>
<sequence>MWQQRWALVGDSIQAWVLENSNSGIIPRADKLTASMIPFKVNASIQNVSVPGMRLAKGTDPSDPFDISSLSKLHGFFGLNGVVCTLGTNDYGSPYVTTVDYFYALTDFLNAAISLTIPVVIVSPIWRQDKDTSVLKYDGTTNVLADFQNTAQWVTSLVSANNSNVYFIDGKQAPVQNATYFGDGLHLNAAGHAKFCTWLVNEMKSKNLWQQY</sequence>
<evidence type="ECO:0000313" key="1">
    <source>
        <dbReference type="EMBL" id="QCG76291.1"/>
    </source>
</evidence>
<dbReference type="InterPro" id="IPR036514">
    <property type="entry name" value="SGNH_hydro_sf"/>
</dbReference>
<dbReference type="GO" id="GO:0016788">
    <property type="term" value="F:hydrolase activity, acting on ester bonds"/>
    <property type="evidence" value="ECO:0007669"/>
    <property type="project" value="InterPro"/>
</dbReference>
<dbReference type="CDD" id="cd00229">
    <property type="entry name" value="SGNH_hydrolase"/>
    <property type="match status" value="1"/>
</dbReference>
<dbReference type="SUPFAM" id="SSF52266">
    <property type="entry name" value="SGNH hydrolase"/>
    <property type="match status" value="1"/>
</dbReference>
<dbReference type="Proteomes" id="UP000316733">
    <property type="component" value="Segment"/>
</dbReference>
<dbReference type="EMBL" id="MK797984">
    <property type="protein sequence ID" value="QCG76291.1"/>
    <property type="molecule type" value="Genomic_DNA"/>
</dbReference>
<keyword evidence="2" id="KW-1185">Reference proteome</keyword>
<dbReference type="Pfam" id="PF00657">
    <property type="entry name" value="Lipase_GDSL"/>
    <property type="match status" value="1"/>
</dbReference>
<reference evidence="2" key="1">
    <citation type="journal article" date="2020" name="bioRxiv">
        <title>Integrative omics analysis of Pseudomonas aeruginosa virus PA5oct highlights the molecular complexity of jumbo phages.</title>
        <authorList>
            <person name="Lood C."/>
            <person name="Danis-Wlodarczyk K."/>
            <person name="Blasdel B.G."/>
            <person name="Jang H.B."/>
            <person name="Vandenheuvel D."/>
            <person name="Briers Y."/>
            <person name="Noben J.-P."/>
            <person name="van Noort V."/>
            <person name="Drulis-Kawa Z."/>
            <person name="Lavigne R."/>
        </authorList>
    </citation>
    <scope>NUCLEOTIDE SEQUENCE [LARGE SCALE GENOMIC DNA]</scope>
</reference>
<proteinExistence type="predicted"/>
<name>A0A4Y5JWB3_9CAUD</name>
<evidence type="ECO:0000313" key="2">
    <source>
        <dbReference type="Proteomes" id="UP000316733"/>
    </source>
</evidence>
<accession>A0A4Y5JWB3</accession>
<organism evidence="1 2">
    <name type="scientific">Pseudomonas phage vB_PaeM_PA5oct</name>
    <dbReference type="NCBI Taxonomy" id="2163605"/>
    <lineage>
        <taxon>Viruses</taxon>
        <taxon>Duplodnaviria</taxon>
        <taxon>Heunggongvirae</taxon>
        <taxon>Uroviricota</taxon>
        <taxon>Caudoviricetes</taxon>
        <taxon>Arenbergviridae</taxon>
        <taxon>Wroclawvirus</taxon>
        <taxon>Wroclawvirus PA5oct</taxon>
    </lineage>
</organism>
<protein>
    <submittedName>
        <fullName evidence="1">Uncharacterized protein</fullName>
    </submittedName>
</protein>
<gene>
    <name evidence="1" type="ORF">EST35_0423</name>
</gene>
<dbReference type="Gene3D" id="3.40.50.1110">
    <property type="entry name" value="SGNH hydrolase"/>
    <property type="match status" value="1"/>
</dbReference>